<dbReference type="PIRSF" id="PIRSF037420">
    <property type="entry name" value="PQQ_syn_pqqE"/>
    <property type="match status" value="1"/>
</dbReference>
<keyword evidence="2" id="KW-0004">4Fe-4S</keyword>
<dbReference type="SFLD" id="SFLDG01386">
    <property type="entry name" value="main_SPASM_domain-containing"/>
    <property type="match status" value="1"/>
</dbReference>
<accession>A0A3S9T245</accession>
<dbReference type="KEGG" id="aft:BBF96_14795"/>
<keyword evidence="4" id="KW-0479">Metal-binding</keyword>
<dbReference type="CDD" id="cd01335">
    <property type="entry name" value="Radical_SAM"/>
    <property type="match status" value="1"/>
</dbReference>
<keyword evidence="5" id="KW-0408">Iron</keyword>
<dbReference type="AlphaFoldDB" id="A0A3S9T245"/>
<keyword evidence="9" id="KW-1185">Reference proteome</keyword>
<dbReference type="GO" id="GO:0051539">
    <property type="term" value="F:4 iron, 4 sulfur cluster binding"/>
    <property type="evidence" value="ECO:0007669"/>
    <property type="project" value="UniProtKB-KW"/>
</dbReference>
<dbReference type="OrthoDB" id="7021155at2"/>
<dbReference type="PROSITE" id="PS51918">
    <property type="entry name" value="RADICAL_SAM"/>
    <property type="match status" value="1"/>
</dbReference>
<dbReference type="SFLD" id="SFLDG01067">
    <property type="entry name" value="SPASM/twitch_domain_containing"/>
    <property type="match status" value="1"/>
</dbReference>
<comment type="cofactor">
    <cofactor evidence="1">
        <name>[4Fe-4S] cluster</name>
        <dbReference type="ChEBI" id="CHEBI:49883"/>
    </cofactor>
</comment>
<dbReference type="InterPro" id="IPR023885">
    <property type="entry name" value="4Fe4S-binding_SPASM_dom"/>
</dbReference>
<evidence type="ECO:0000313" key="8">
    <source>
        <dbReference type="EMBL" id="AZR74542.1"/>
    </source>
</evidence>
<keyword evidence="6" id="KW-0411">Iron-sulfur</keyword>
<dbReference type="SFLD" id="SFLDS00029">
    <property type="entry name" value="Radical_SAM"/>
    <property type="match status" value="1"/>
</dbReference>
<dbReference type="Gene3D" id="3.20.20.70">
    <property type="entry name" value="Aldolase class I"/>
    <property type="match status" value="1"/>
</dbReference>
<feature type="domain" description="Radical SAM core" evidence="7">
    <location>
        <begin position="4"/>
        <end position="221"/>
    </location>
</feature>
<reference evidence="8 9" key="1">
    <citation type="submission" date="2016-07" db="EMBL/GenBank/DDBJ databases">
        <title>Genome and transcriptome analysis of iron-reducing fermentative bacteria Anoxybacter fermentans.</title>
        <authorList>
            <person name="Zeng X."/>
            <person name="Shao Z."/>
        </authorList>
    </citation>
    <scope>NUCLEOTIDE SEQUENCE [LARGE SCALE GENOMIC DNA]</scope>
    <source>
        <strain evidence="8 9">DY22613</strain>
    </source>
</reference>
<gene>
    <name evidence="8" type="ORF">BBF96_14795</name>
</gene>
<organism evidence="8 9">
    <name type="scientific">Anoxybacter fermentans</name>
    <dbReference type="NCBI Taxonomy" id="1323375"/>
    <lineage>
        <taxon>Bacteria</taxon>
        <taxon>Bacillati</taxon>
        <taxon>Bacillota</taxon>
        <taxon>Clostridia</taxon>
        <taxon>Halanaerobiales</taxon>
        <taxon>Anoxybacter</taxon>
    </lineage>
</organism>
<dbReference type="InterPro" id="IPR050377">
    <property type="entry name" value="Radical_SAM_PqqE_MftC-like"/>
</dbReference>
<evidence type="ECO:0000256" key="6">
    <source>
        <dbReference type="ARBA" id="ARBA00023014"/>
    </source>
</evidence>
<dbReference type="InterPro" id="IPR017200">
    <property type="entry name" value="PqqE-like"/>
</dbReference>
<dbReference type="GO" id="GO:0046872">
    <property type="term" value="F:metal ion binding"/>
    <property type="evidence" value="ECO:0007669"/>
    <property type="project" value="UniProtKB-KW"/>
</dbReference>
<dbReference type="InterPro" id="IPR058240">
    <property type="entry name" value="rSAM_sf"/>
</dbReference>
<sequence length="376" mass="42851">MLYYRAPLAIDFDLTLKCNLNCLHCNVTGGKSLDNEMTTEQVMDVLDQLYNAGVYNIALTGGELLCRKDWRDLVLHAATDKEWKIVINTNGILWNPEDIDFIELLKEKVNISISLDGYDPKSYGILRKKRDGQPAYNEFNRIIKNVEHMLSKSINVHINYTLTKLTLSNFFKTLDFLIKDLGVNGVLGIKFFPYGRGKINYDNLELSYGEWKNFLKEATILKKDKKYKKFIISVTCPWEMYLPLLELGYSLNEIEYIWNYISPLRNKNYSKYRDLGCNAGITSCAISPDGMLTPCGSVSARIPELFCGNILESSLEQVWRESKVLKKLRNLKLKDINNGECVKCDLKKICGGGCRARAFVINGSLDAKDPACPKKL</sequence>
<evidence type="ECO:0000256" key="3">
    <source>
        <dbReference type="ARBA" id="ARBA00022691"/>
    </source>
</evidence>
<dbReference type="Proteomes" id="UP000267250">
    <property type="component" value="Chromosome"/>
</dbReference>
<name>A0A3S9T245_9FIRM</name>
<dbReference type="InterPro" id="IPR007197">
    <property type="entry name" value="rSAM"/>
</dbReference>
<dbReference type="PANTHER" id="PTHR11228:SF7">
    <property type="entry name" value="PQQA PEPTIDE CYCLASE"/>
    <property type="match status" value="1"/>
</dbReference>
<dbReference type="Pfam" id="PF13186">
    <property type="entry name" value="SPASM"/>
    <property type="match status" value="1"/>
</dbReference>
<dbReference type="InterPro" id="IPR013785">
    <property type="entry name" value="Aldolase_TIM"/>
</dbReference>
<evidence type="ECO:0000256" key="4">
    <source>
        <dbReference type="ARBA" id="ARBA00022723"/>
    </source>
</evidence>
<evidence type="ECO:0000259" key="7">
    <source>
        <dbReference type="PROSITE" id="PS51918"/>
    </source>
</evidence>
<keyword evidence="3" id="KW-0949">S-adenosyl-L-methionine</keyword>
<dbReference type="Pfam" id="PF04055">
    <property type="entry name" value="Radical_SAM"/>
    <property type="match status" value="1"/>
</dbReference>
<evidence type="ECO:0000256" key="2">
    <source>
        <dbReference type="ARBA" id="ARBA00022485"/>
    </source>
</evidence>
<dbReference type="EMBL" id="CP016379">
    <property type="protein sequence ID" value="AZR74542.1"/>
    <property type="molecule type" value="Genomic_DNA"/>
</dbReference>
<proteinExistence type="predicted"/>
<evidence type="ECO:0000256" key="5">
    <source>
        <dbReference type="ARBA" id="ARBA00023004"/>
    </source>
</evidence>
<dbReference type="NCBIfam" id="TIGR04085">
    <property type="entry name" value="rSAM_more_4Fe4S"/>
    <property type="match status" value="1"/>
</dbReference>
<protein>
    <recommendedName>
        <fullName evidence="7">Radical SAM core domain-containing protein</fullName>
    </recommendedName>
</protein>
<dbReference type="PANTHER" id="PTHR11228">
    <property type="entry name" value="RADICAL SAM DOMAIN PROTEIN"/>
    <property type="match status" value="1"/>
</dbReference>
<evidence type="ECO:0000256" key="1">
    <source>
        <dbReference type="ARBA" id="ARBA00001966"/>
    </source>
</evidence>
<evidence type="ECO:0000313" key="9">
    <source>
        <dbReference type="Proteomes" id="UP000267250"/>
    </source>
</evidence>
<dbReference type="SUPFAM" id="SSF102114">
    <property type="entry name" value="Radical SAM enzymes"/>
    <property type="match status" value="1"/>
</dbReference>
<dbReference type="RefSeq" id="WP_127017903.1">
    <property type="nucleotide sequence ID" value="NZ_CP016379.1"/>
</dbReference>
<dbReference type="GO" id="GO:0003824">
    <property type="term" value="F:catalytic activity"/>
    <property type="evidence" value="ECO:0007669"/>
    <property type="project" value="InterPro"/>
</dbReference>